<dbReference type="GO" id="GO:0000287">
    <property type="term" value="F:magnesium ion binding"/>
    <property type="evidence" value="ECO:0007669"/>
    <property type="project" value="TreeGrafter"/>
</dbReference>
<dbReference type="AlphaFoldDB" id="A0A4P6EVL8"/>
<evidence type="ECO:0000313" key="1">
    <source>
        <dbReference type="EMBL" id="QAY67082.1"/>
    </source>
</evidence>
<gene>
    <name evidence="1" type="ORF">ET464_12435</name>
</gene>
<dbReference type="PANTHER" id="PTHR10000">
    <property type="entry name" value="PHOSPHOSERINE PHOSPHATASE"/>
    <property type="match status" value="1"/>
</dbReference>
<organism evidence="1 2">
    <name type="scientific">Paenibacillus protaetiae</name>
    <dbReference type="NCBI Taxonomy" id="2509456"/>
    <lineage>
        <taxon>Bacteria</taxon>
        <taxon>Bacillati</taxon>
        <taxon>Bacillota</taxon>
        <taxon>Bacilli</taxon>
        <taxon>Bacillales</taxon>
        <taxon>Paenibacillaceae</taxon>
        <taxon>Paenibacillus</taxon>
    </lineage>
</organism>
<dbReference type="OrthoDB" id="9806027at2"/>
<proteinExistence type="predicted"/>
<keyword evidence="2" id="KW-1185">Reference proteome</keyword>
<dbReference type="Proteomes" id="UP000293568">
    <property type="component" value="Chromosome"/>
</dbReference>
<dbReference type="InterPro" id="IPR000150">
    <property type="entry name" value="Cof"/>
</dbReference>
<dbReference type="SUPFAM" id="SSF56784">
    <property type="entry name" value="HAD-like"/>
    <property type="match status" value="1"/>
</dbReference>
<keyword evidence="1" id="KW-0378">Hydrolase</keyword>
<reference evidence="1 2" key="1">
    <citation type="submission" date="2019-01" db="EMBL/GenBank/DDBJ databases">
        <title>Genome sequencing of strain FW100M-2.</title>
        <authorList>
            <person name="Heo J."/>
            <person name="Kim S.-J."/>
            <person name="Kim J.-S."/>
            <person name="Hong S.-B."/>
            <person name="Kwon S.-W."/>
        </authorList>
    </citation>
    <scope>NUCLEOTIDE SEQUENCE [LARGE SCALE GENOMIC DNA]</scope>
    <source>
        <strain evidence="1 2">FW100M-2</strain>
    </source>
</reference>
<dbReference type="NCBIfam" id="TIGR00099">
    <property type="entry name" value="Cof-subfamily"/>
    <property type="match status" value="1"/>
</dbReference>
<dbReference type="Gene3D" id="3.30.1240.10">
    <property type="match status" value="1"/>
</dbReference>
<dbReference type="InterPro" id="IPR023214">
    <property type="entry name" value="HAD_sf"/>
</dbReference>
<dbReference type="GO" id="GO:0016791">
    <property type="term" value="F:phosphatase activity"/>
    <property type="evidence" value="ECO:0007669"/>
    <property type="project" value="TreeGrafter"/>
</dbReference>
<dbReference type="KEGG" id="pprt:ET464_12435"/>
<dbReference type="Gene3D" id="3.40.50.1000">
    <property type="entry name" value="HAD superfamily/HAD-like"/>
    <property type="match status" value="1"/>
</dbReference>
<dbReference type="EMBL" id="CP035492">
    <property type="protein sequence ID" value="QAY67082.1"/>
    <property type="molecule type" value="Genomic_DNA"/>
</dbReference>
<dbReference type="RefSeq" id="WP_129441332.1">
    <property type="nucleotide sequence ID" value="NZ_CP035492.1"/>
</dbReference>
<dbReference type="InterPro" id="IPR036412">
    <property type="entry name" value="HAD-like_sf"/>
</dbReference>
<name>A0A4P6EVL8_9BACL</name>
<sequence>MTVKAYVTDLDGTLLHSDQTVSEYTQEVAAKLQEQGIIFTYATARSYTSSNKAAGVISWKEPFILYNGALIYDSIAGQVIDGYWLDSEMTNRIMGVGRKHGITPLLFTLDEDSGECVLHERLEREGDLKFRESRKGDPRFQEREQLVCPDGHRTLTVTYIGLREELEPILQEVTDVCGPLVHAHFMKDYYIEHHYFLEFSHAYANKKEGLKLWAKHMGISPGDITVFGDNLNDRGLFEAAGTKVAVRNAHDAIIAMADVITGSNNEDGVAKYLADKLLR</sequence>
<protein>
    <submittedName>
        <fullName evidence="1">HAD family hydrolase</fullName>
    </submittedName>
</protein>
<dbReference type="GO" id="GO:0005829">
    <property type="term" value="C:cytosol"/>
    <property type="evidence" value="ECO:0007669"/>
    <property type="project" value="TreeGrafter"/>
</dbReference>
<dbReference type="NCBIfam" id="TIGR01484">
    <property type="entry name" value="HAD-SF-IIB"/>
    <property type="match status" value="1"/>
</dbReference>
<accession>A0A4P6EVL8</accession>
<dbReference type="InterPro" id="IPR006379">
    <property type="entry name" value="HAD-SF_hydro_IIB"/>
</dbReference>
<dbReference type="PANTHER" id="PTHR10000:SF8">
    <property type="entry name" value="HAD SUPERFAMILY HYDROLASE-LIKE, TYPE 3"/>
    <property type="match status" value="1"/>
</dbReference>
<evidence type="ECO:0000313" key="2">
    <source>
        <dbReference type="Proteomes" id="UP000293568"/>
    </source>
</evidence>
<dbReference type="Pfam" id="PF08282">
    <property type="entry name" value="Hydrolase_3"/>
    <property type="match status" value="1"/>
</dbReference>